<gene>
    <name evidence="1" type="ORF">ACFOGH_12835</name>
</gene>
<evidence type="ECO:0000313" key="1">
    <source>
        <dbReference type="EMBL" id="MFC3181883.1"/>
    </source>
</evidence>
<dbReference type="EMBL" id="JBHRTO010000001">
    <property type="protein sequence ID" value="MFC3181883.1"/>
    <property type="molecule type" value="Genomic_DNA"/>
</dbReference>
<organism evidence="1 2">
    <name type="scientific">Cypionkella sinensis</name>
    <dbReference type="NCBI Taxonomy" id="1756043"/>
    <lineage>
        <taxon>Bacteria</taxon>
        <taxon>Pseudomonadati</taxon>
        <taxon>Pseudomonadota</taxon>
        <taxon>Alphaproteobacteria</taxon>
        <taxon>Rhodobacterales</taxon>
        <taxon>Paracoccaceae</taxon>
        <taxon>Cypionkella</taxon>
    </lineage>
</organism>
<proteinExistence type="predicted"/>
<keyword evidence="2" id="KW-1185">Reference proteome</keyword>
<evidence type="ECO:0000313" key="2">
    <source>
        <dbReference type="Proteomes" id="UP001595547"/>
    </source>
</evidence>
<protein>
    <submittedName>
        <fullName evidence="1">Uncharacterized protein</fullName>
    </submittedName>
</protein>
<name>A0ABV7J252_9RHOB</name>
<dbReference type="RefSeq" id="WP_380074022.1">
    <property type="nucleotide sequence ID" value="NZ_JBHRTO010000001.1"/>
</dbReference>
<sequence>MTSSTTFSILGGHIVSFAHIIRFCDTAYMLKAQEIIARRPLTLSDAPVSITAPDTAQVGSDVTITWVGPGAHLDNIQFYRQADNERFDYGYVAGQSEMTFRMPDEPGVFEFRYVFLDNETVHSRPITVTLEKVDAAPAIGPSFLPVVLSVPAAFSGDPILWSAEPLDPQAGAPEALAMPDPITGSWTAELYPGRWRIHAEVIAGRSFGAEITVTNAKGQTFEIPLTPIETIGMVENVPAASGPVPIWIKGQYDGIFTRWQATPVSGQSSEVLGTDYQPHGWKTALDPGRWVIEGFAEGGTGHLYAAALNVTPDASVDVTLLRTASAAQTALTLPNGEPAAAHCLGDVPCSVTDSTGGLRYILLPGWAASAALVYETAGGATAKAASVEFYSGTPLQVMAALNPRQWDVAIGPCTDSALGPLCSAKDTDKAAVVLLKSSLRAVASASGIPGTKLNLKPEVAGALRAKLNGEK</sequence>
<accession>A0ABV7J252</accession>
<comment type="caution">
    <text evidence="1">The sequence shown here is derived from an EMBL/GenBank/DDBJ whole genome shotgun (WGS) entry which is preliminary data.</text>
</comment>
<dbReference type="Proteomes" id="UP001595547">
    <property type="component" value="Unassembled WGS sequence"/>
</dbReference>
<reference evidence="2" key="1">
    <citation type="journal article" date="2019" name="Int. J. Syst. Evol. Microbiol.">
        <title>The Global Catalogue of Microorganisms (GCM) 10K type strain sequencing project: providing services to taxonomists for standard genome sequencing and annotation.</title>
        <authorList>
            <consortium name="The Broad Institute Genomics Platform"/>
            <consortium name="The Broad Institute Genome Sequencing Center for Infectious Disease"/>
            <person name="Wu L."/>
            <person name="Ma J."/>
        </authorList>
    </citation>
    <scope>NUCLEOTIDE SEQUENCE [LARGE SCALE GENOMIC DNA]</scope>
    <source>
        <strain evidence="2">KCTC 52039</strain>
    </source>
</reference>